<gene>
    <name evidence="5" type="ORF">DILT_LOCUS1072</name>
</gene>
<dbReference type="GO" id="GO:0003723">
    <property type="term" value="F:RNA binding"/>
    <property type="evidence" value="ECO:0007669"/>
    <property type="project" value="UniProtKB-UniRule"/>
</dbReference>
<dbReference type="PANTHER" id="PTHR48033:SF10">
    <property type="entry name" value="RNA-BINDING PROTEIN SQUID"/>
    <property type="match status" value="1"/>
</dbReference>
<keyword evidence="6" id="KW-1185">Reference proteome</keyword>
<dbReference type="Pfam" id="PF00076">
    <property type="entry name" value="RRM_1"/>
    <property type="match status" value="1"/>
</dbReference>
<dbReference type="InterPro" id="IPR000504">
    <property type="entry name" value="RRM_dom"/>
</dbReference>
<dbReference type="GO" id="GO:0005654">
    <property type="term" value="C:nucleoplasm"/>
    <property type="evidence" value="ECO:0007669"/>
    <property type="project" value="TreeGrafter"/>
</dbReference>
<dbReference type="GO" id="GO:0000785">
    <property type="term" value="C:chromatin"/>
    <property type="evidence" value="ECO:0007669"/>
    <property type="project" value="TreeGrafter"/>
</dbReference>
<dbReference type="InterPro" id="IPR012677">
    <property type="entry name" value="Nucleotide-bd_a/b_plait_sf"/>
</dbReference>
<dbReference type="EMBL" id="UYRU01006217">
    <property type="protein sequence ID" value="VDK39803.1"/>
    <property type="molecule type" value="Genomic_DNA"/>
</dbReference>
<evidence type="ECO:0000259" key="4">
    <source>
        <dbReference type="PROSITE" id="PS50102"/>
    </source>
</evidence>
<name>A0A3P6QBQ6_DIBLA</name>
<dbReference type="AlphaFoldDB" id="A0A3P6QBQ6"/>
<dbReference type="Gene3D" id="3.30.70.330">
    <property type="match status" value="1"/>
</dbReference>
<dbReference type="InterPro" id="IPR035979">
    <property type="entry name" value="RBD_domain_sf"/>
</dbReference>
<accession>A0A3P6QBQ6</accession>
<keyword evidence="2" id="KW-0539">Nucleus</keyword>
<evidence type="ECO:0000313" key="6">
    <source>
        <dbReference type="Proteomes" id="UP000281553"/>
    </source>
</evidence>
<dbReference type="PANTHER" id="PTHR48033">
    <property type="entry name" value="RNA-BINDING (RRM/RBD/RNP MOTIFS) FAMILY PROTEIN"/>
    <property type="match status" value="1"/>
</dbReference>
<protein>
    <recommendedName>
        <fullName evidence="4">RRM domain-containing protein</fullName>
    </recommendedName>
</protein>
<dbReference type="SMART" id="SM00360">
    <property type="entry name" value="RRM"/>
    <property type="match status" value="1"/>
</dbReference>
<evidence type="ECO:0000256" key="1">
    <source>
        <dbReference type="ARBA" id="ARBA00004123"/>
    </source>
</evidence>
<evidence type="ECO:0000313" key="5">
    <source>
        <dbReference type="EMBL" id="VDK39803.1"/>
    </source>
</evidence>
<keyword evidence="3" id="KW-0694">RNA-binding</keyword>
<evidence type="ECO:0000256" key="2">
    <source>
        <dbReference type="ARBA" id="ARBA00023242"/>
    </source>
</evidence>
<dbReference type="SUPFAM" id="SSF54928">
    <property type="entry name" value="RNA-binding domain, RBD"/>
    <property type="match status" value="1"/>
</dbReference>
<organism evidence="5 6">
    <name type="scientific">Dibothriocephalus latus</name>
    <name type="common">Fish tapeworm</name>
    <name type="synonym">Diphyllobothrium latum</name>
    <dbReference type="NCBI Taxonomy" id="60516"/>
    <lineage>
        <taxon>Eukaryota</taxon>
        <taxon>Metazoa</taxon>
        <taxon>Spiralia</taxon>
        <taxon>Lophotrochozoa</taxon>
        <taxon>Platyhelminthes</taxon>
        <taxon>Cestoda</taxon>
        <taxon>Eucestoda</taxon>
        <taxon>Diphyllobothriidea</taxon>
        <taxon>Diphyllobothriidae</taxon>
        <taxon>Dibothriocephalus</taxon>
    </lineage>
</organism>
<dbReference type="OrthoDB" id="6282022at2759"/>
<dbReference type="GO" id="GO:0010468">
    <property type="term" value="P:regulation of gene expression"/>
    <property type="evidence" value="ECO:0007669"/>
    <property type="project" value="TreeGrafter"/>
</dbReference>
<dbReference type="PROSITE" id="PS50102">
    <property type="entry name" value="RRM"/>
    <property type="match status" value="1"/>
</dbReference>
<dbReference type="Proteomes" id="UP000281553">
    <property type="component" value="Unassembled WGS sequence"/>
</dbReference>
<reference evidence="5 6" key="1">
    <citation type="submission" date="2018-11" db="EMBL/GenBank/DDBJ databases">
        <authorList>
            <consortium name="Pathogen Informatics"/>
        </authorList>
    </citation>
    <scope>NUCLEOTIDE SEQUENCE [LARGE SCALE GENOMIC DNA]</scope>
</reference>
<comment type="subcellular location">
    <subcellularLocation>
        <location evidence="1">Nucleus</location>
    </subcellularLocation>
</comment>
<sequence>MLPNDQLENSEETEPRQNKTLQQLQTSDQQHVLQIQQTICQSQQPLELYVDGFSAAITSENLKTHFEQFGEVLEVELSVDESTNAPSGNAYITLQPTVDSNQILETEHIVCGVPINVDECYSSSESNSNSER</sequence>
<proteinExistence type="predicted"/>
<feature type="domain" description="RRM" evidence="4">
    <location>
        <begin position="46"/>
        <end position="122"/>
    </location>
</feature>
<evidence type="ECO:0000256" key="3">
    <source>
        <dbReference type="PROSITE-ProRule" id="PRU00176"/>
    </source>
</evidence>